<dbReference type="NCBIfam" id="NF002475">
    <property type="entry name" value="PRK01723.1"/>
    <property type="match status" value="1"/>
</dbReference>
<reference evidence="16" key="1">
    <citation type="submission" date="2018-01" db="EMBL/GenBank/DDBJ databases">
        <authorList>
            <person name="Yu X.-D."/>
        </authorList>
    </citation>
    <scope>NUCLEOTIDE SEQUENCE</scope>
    <source>
        <strain evidence="16">ZX-21</strain>
    </source>
</reference>
<dbReference type="Proteomes" id="UP000237222">
    <property type="component" value="Unassembled WGS sequence"/>
</dbReference>
<protein>
    <recommendedName>
        <fullName evidence="13 15">3-deoxy-D-manno-octulosonic acid kinase</fullName>
        <shortName evidence="15">Kdo kinase</shortName>
        <ecNumber evidence="4 15">2.7.1.166</ecNumber>
    </recommendedName>
</protein>
<comment type="subcellular location">
    <subcellularLocation>
        <location evidence="1 15">Cell inner membrane</location>
        <topology evidence="1 15">Peripheral membrane protein</topology>
        <orientation evidence="1 15">Cytoplasmic side</orientation>
    </subcellularLocation>
</comment>
<evidence type="ECO:0000256" key="11">
    <source>
        <dbReference type="ARBA" id="ARBA00022985"/>
    </source>
</evidence>
<organism evidence="16 17">
    <name type="scientific">Zhongshania marina</name>
    <dbReference type="NCBI Taxonomy" id="2304603"/>
    <lineage>
        <taxon>Bacteria</taxon>
        <taxon>Pseudomonadati</taxon>
        <taxon>Pseudomonadota</taxon>
        <taxon>Gammaproteobacteria</taxon>
        <taxon>Cellvibrionales</taxon>
        <taxon>Spongiibacteraceae</taxon>
        <taxon>Zhongshania</taxon>
    </lineage>
</organism>
<evidence type="ECO:0000256" key="2">
    <source>
        <dbReference type="ARBA" id="ARBA00004713"/>
    </source>
</evidence>
<evidence type="ECO:0000256" key="8">
    <source>
        <dbReference type="ARBA" id="ARBA00022741"/>
    </source>
</evidence>
<proteinExistence type="inferred from homology"/>
<keyword evidence="10 15" id="KW-0067">ATP-binding</keyword>
<comment type="function">
    <text evidence="15">Catalyzes the ATP-dependent phosphorylation of the 3-deoxy-D-manno-octulosonic acid (Kdo) residue in Kdo-lipid IV(A) at the 4-OH position.</text>
</comment>
<dbReference type="GO" id="GO:0009244">
    <property type="term" value="P:lipopolysaccharide core region biosynthetic process"/>
    <property type="evidence" value="ECO:0007669"/>
    <property type="project" value="UniProtKB-UniRule"/>
</dbReference>
<dbReference type="InterPro" id="IPR011009">
    <property type="entry name" value="Kinase-like_dom_sf"/>
</dbReference>
<evidence type="ECO:0000256" key="10">
    <source>
        <dbReference type="ARBA" id="ARBA00022840"/>
    </source>
</evidence>
<keyword evidence="12 15" id="KW-0472">Membrane</keyword>
<evidence type="ECO:0000256" key="14">
    <source>
        <dbReference type="ARBA" id="ARBA00034417"/>
    </source>
</evidence>
<evidence type="ECO:0000256" key="4">
    <source>
        <dbReference type="ARBA" id="ARBA00011988"/>
    </source>
</evidence>
<evidence type="ECO:0000256" key="9">
    <source>
        <dbReference type="ARBA" id="ARBA00022777"/>
    </source>
</evidence>
<dbReference type="AlphaFoldDB" id="A0A2S4HFU0"/>
<dbReference type="GO" id="GO:0005524">
    <property type="term" value="F:ATP binding"/>
    <property type="evidence" value="ECO:0007669"/>
    <property type="project" value="UniProtKB-UniRule"/>
</dbReference>
<dbReference type="GO" id="GO:0005886">
    <property type="term" value="C:plasma membrane"/>
    <property type="evidence" value="ECO:0007669"/>
    <property type="project" value="UniProtKB-SubCell"/>
</dbReference>
<gene>
    <name evidence="15" type="primary">kdkA</name>
    <name evidence="16" type="ORF">C0068_09970</name>
</gene>
<comment type="similarity">
    <text evidence="3 15">Belongs to the protein kinase superfamily. KdkA/RfaP family.</text>
</comment>
<dbReference type="UniPathway" id="UPA00958"/>
<keyword evidence="8 15" id="KW-0547">Nucleotide-binding</keyword>
<keyword evidence="11 15" id="KW-0448">Lipopolysaccharide biosynthesis</keyword>
<comment type="pathway">
    <text evidence="2 15">Bacterial outer membrane biogenesis; LPS core biosynthesis.</text>
</comment>
<evidence type="ECO:0000256" key="13">
    <source>
        <dbReference type="ARBA" id="ARBA00029511"/>
    </source>
</evidence>
<feature type="active site" evidence="15">
    <location>
        <position position="149"/>
    </location>
</feature>
<evidence type="ECO:0000256" key="5">
    <source>
        <dbReference type="ARBA" id="ARBA00022475"/>
    </source>
</evidence>
<comment type="catalytic activity">
    <reaction evidence="14 15">
        <text>an alpha-Kdo-(2-&gt;6)-lipid IVA + ATP = a 4-O-phospho-alpha-Kdo-(2-&gt;6)-lipid IVA + ADP + H(+)</text>
        <dbReference type="Rhea" id="RHEA:74271"/>
        <dbReference type="ChEBI" id="CHEBI:15378"/>
        <dbReference type="ChEBI" id="CHEBI:30616"/>
        <dbReference type="ChEBI" id="CHEBI:176428"/>
        <dbReference type="ChEBI" id="CHEBI:193140"/>
        <dbReference type="ChEBI" id="CHEBI:456216"/>
        <dbReference type="EC" id="2.7.1.166"/>
    </reaction>
</comment>
<evidence type="ECO:0000256" key="6">
    <source>
        <dbReference type="ARBA" id="ARBA00022519"/>
    </source>
</evidence>
<evidence type="ECO:0000313" key="17">
    <source>
        <dbReference type="Proteomes" id="UP000237222"/>
    </source>
</evidence>
<sequence length="224" mass="25832">MVGSDCEKLFHDDWLKENTGCTSLQRGTAVMFEYRGLGLVFKRYHRGGLIGRIVAKTYRYRRLKNTRVWREFHMLHAMRELDLPVPRPIAAHCLGVPPLVYRCAVITERVPDSQNLTEILCESALDNEQWEKLGALISHFHNLNVFHADLNASNILLTGRGEFYLVDFDKGAICTPLSRQNAEANVSRLRRSLDKLQGIHPSFHFSEENWQALTSAYQRTIQYN</sequence>
<dbReference type="GO" id="GO:0016301">
    <property type="term" value="F:kinase activity"/>
    <property type="evidence" value="ECO:0007669"/>
    <property type="project" value="UniProtKB-KW"/>
</dbReference>
<dbReference type="SUPFAM" id="SSF56112">
    <property type="entry name" value="Protein kinase-like (PK-like)"/>
    <property type="match status" value="1"/>
</dbReference>
<comment type="caution">
    <text evidence="16">The sequence shown here is derived from an EMBL/GenBank/DDBJ whole genome shotgun (WGS) entry which is preliminary data.</text>
</comment>
<dbReference type="Gene3D" id="1.10.510.10">
    <property type="entry name" value="Transferase(Phosphotransferase) domain 1"/>
    <property type="match status" value="1"/>
</dbReference>
<dbReference type="EMBL" id="PQGG01000023">
    <property type="protein sequence ID" value="POP52838.1"/>
    <property type="molecule type" value="Genomic_DNA"/>
</dbReference>
<keyword evidence="6 15" id="KW-0997">Cell inner membrane</keyword>
<dbReference type="HAMAP" id="MF_00521">
    <property type="entry name" value="KDO_kinase"/>
    <property type="match status" value="1"/>
</dbReference>
<evidence type="ECO:0000256" key="15">
    <source>
        <dbReference type="HAMAP-Rule" id="MF_00521"/>
    </source>
</evidence>
<dbReference type="InterPro" id="IPR022826">
    <property type="entry name" value="KDO_kinase"/>
</dbReference>
<evidence type="ECO:0000256" key="7">
    <source>
        <dbReference type="ARBA" id="ARBA00022679"/>
    </source>
</evidence>
<keyword evidence="9 15" id="KW-0418">Kinase</keyword>
<dbReference type="GO" id="GO:0016773">
    <property type="term" value="F:phosphotransferase activity, alcohol group as acceptor"/>
    <property type="evidence" value="ECO:0007669"/>
    <property type="project" value="UniProtKB-UniRule"/>
</dbReference>
<keyword evidence="7 15" id="KW-0808">Transferase</keyword>
<keyword evidence="5 15" id="KW-1003">Cell membrane</keyword>
<dbReference type="Pfam" id="PF06293">
    <property type="entry name" value="Kdo"/>
    <property type="match status" value="1"/>
</dbReference>
<evidence type="ECO:0000256" key="1">
    <source>
        <dbReference type="ARBA" id="ARBA00004515"/>
    </source>
</evidence>
<dbReference type="EC" id="2.7.1.166" evidence="4 15"/>
<evidence type="ECO:0000256" key="3">
    <source>
        <dbReference type="ARBA" id="ARBA00010327"/>
    </source>
</evidence>
<accession>A0A2S4HFU0</accession>
<evidence type="ECO:0000256" key="12">
    <source>
        <dbReference type="ARBA" id="ARBA00023136"/>
    </source>
</evidence>
<name>A0A2S4HFU0_9GAMM</name>
<evidence type="ECO:0000313" key="16">
    <source>
        <dbReference type="EMBL" id="POP52838.1"/>
    </source>
</evidence>